<evidence type="ECO:0000313" key="3">
    <source>
        <dbReference type="Proteomes" id="UP001158644"/>
    </source>
</evidence>
<dbReference type="EMBL" id="JAOBZK010000027">
    <property type="protein sequence ID" value="MDH1180096.1"/>
    <property type="molecule type" value="Genomic_DNA"/>
</dbReference>
<keyword evidence="1" id="KW-1133">Transmembrane helix</keyword>
<gene>
    <name evidence="2" type="ORF">N5C72_18580</name>
</gene>
<evidence type="ECO:0000256" key="1">
    <source>
        <dbReference type="SAM" id="Phobius"/>
    </source>
</evidence>
<evidence type="ECO:0000313" key="2">
    <source>
        <dbReference type="EMBL" id="MDH1180096.1"/>
    </source>
</evidence>
<feature type="transmembrane region" description="Helical" evidence="1">
    <location>
        <begin position="20"/>
        <end position="45"/>
    </location>
</feature>
<sequence>MISSDLITFGLNWLAENSLAVVILLYALAPVLALVVSAYAVYVLAKAVRGKK</sequence>
<keyword evidence="1" id="KW-0472">Membrane</keyword>
<reference evidence="2 3" key="1">
    <citation type="submission" date="2022-09" db="EMBL/GenBank/DDBJ databases">
        <title>Intensive care unit water sources are persistently colonized with multi-drug resistant bacteria and are the site of extensive horizontal gene transfer of antibiotic resistance genes.</title>
        <authorList>
            <person name="Diorio-Toth L."/>
        </authorList>
    </citation>
    <scope>NUCLEOTIDE SEQUENCE [LARGE SCALE GENOMIC DNA]</scope>
    <source>
        <strain evidence="2 3">GD03967</strain>
    </source>
</reference>
<dbReference type="AlphaFoldDB" id="A0ABD4YY69"/>
<dbReference type="Proteomes" id="UP001158644">
    <property type="component" value="Unassembled WGS sequence"/>
</dbReference>
<comment type="caution">
    <text evidence="2">The sequence shown here is derived from an EMBL/GenBank/DDBJ whole genome shotgun (WGS) entry which is preliminary data.</text>
</comment>
<proteinExistence type="predicted"/>
<protein>
    <submittedName>
        <fullName evidence="2">Uncharacterized protein</fullName>
    </submittedName>
</protein>
<organism evidence="2 3">
    <name type="scientific">Achromobacter mucicolens</name>
    <dbReference type="NCBI Taxonomy" id="1389922"/>
    <lineage>
        <taxon>Bacteria</taxon>
        <taxon>Pseudomonadati</taxon>
        <taxon>Pseudomonadota</taxon>
        <taxon>Betaproteobacteria</taxon>
        <taxon>Burkholderiales</taxon>
        <taxon>Alcaligenaceae</taxon>
        <taxon>Achromobacter</taxon>
    </lineage>
</organism>
<accession>A0ABD4YY69</accession>
<name>A0ABD4YY69_9BURK</name>
<keyword evidence="1" id="KW-0812">Transmembrane</keyword>
<dbReference type="RefSeq" id="WP_279991509.1">
    <property type="nucleotide sequence ID" value="NZ_JAOBZK010000027.1"/>
</dbReference>